<accession>A0A4R6XY70</accession>
<evidence type="ECO:0000256" key="5">
    <source>
        <dbReference type="SAM" id="Phobius"/>
    </source>
</evidence>
<feature type="transmembrane region" description="Helical" evidence="5">
    <location>
        <begin position="6"/>
        <end position="24"/>
    </location>
</feature>
<evidence type="ECO:0000256" key="1">
    <source>
        <dbReference type="ARBA" id="ARBA00004370"/>
    </source>
</evidence>
<dbReference type="InterPro" id="IPR023352">
    <property type="entry name" value="MAPEG-like_dom_sf"/>
</dbReference>
<gene>
    <name evidence="6" type="ORF">C8D91_0015</name>
</gene>
<dbReference type="Pfam" id="PF01124">
    <property type="entry name" value="MAPEG"/>
    <property type="match status" value="1"/>
</dbReference>
<evidence type="ECO:0000256" key="3">
    <source>
        <dbReference type="ARBA" id="ARBA00022989"/>
    </source>
</evidence>
<dbReference type="Proteomes" id="UP000295724">
    <property type="component" value="Unassembled WGS sequence"/>
</dbReference>
<name>A0A4R6XY70_9GAMM</name>
<organism evidence="6 7">
    <name type="scientific">Marinicella litoralis</name>
    <dbReference type="NCBI Taxonomy" id="644220"/>
    <lineage>
        <taxon>Bacteria</taxon>
        <taxon>Pseudomonadati</taxon>
        <taxon>Pseudomonadota</taxon>
        <taxon>Gammaproteobacteria</taxon>
        <taxon>Lysobacterales</taxon>
        <taxon>Marinicellaceae</taxon>
        <taxon>Marinicella</taxon>
    </lineage>
</organism>
<evidence type="ECO:0000256" key="4">
    <source>
        <dbReference type="ARBA" id="ARBA00023136"/>
    </source>
</evidence>
<evidence type="ECO:0008006" key="8">
    <source>
        <dbReference type="Google" id="ProtNLM"/>
    </source>
</evidence>
<dbReference type="InterPro" id="IPR001129">
    <property type="entry name" value="Membr-assoc_MAPEG"/>
</dbReference>
<dbReference type="SUPFAM" id="SSF161084">
    <property type="entry name" value="MAPEG domain-like"/>
    <property type="match status" value="1"/>
</dbReference>
<evidence type="ECO:0000256" key="2">
    <source>
        <dbReference type="ARBA" id="ARBA00022692"/>
    </source>
</evidence>
<keyword evidence="7" id="KW-1185">Reference proteome</keyword>
<sequence length="131" mass="14367">MLFITGLYASILALIIIWLCYQVVSFRRTKRVDIGDGGDSTGIRHIRAQQNAVEYIPIAMILFAAYELNGGNHWLLHGIGIALVLGRLIHPSGLVNGKGATFGRFYGTLITWLVILLLAGLNIGKYISTLI</sequence>
<dbReference type="PANTHER" id="PTHR35814:SF1">
    <property type="entry name" value="GLUTATHIONE S-TRANSFERASE-RELATED"/>
    <property type="match status" value="1"/>
</dbReference>
<dbReference type="Gene3D" id="1.20.120.550">
    <property type="entry name" value="Membrane associated eicosanoid/glutathione metabolism-like domain"/>
    <property type="match status" value="1"/>
</dbReference>
<dbReference type="AlphaFoldDB" id="A0A4R6XY70"/>
<protein>
    <recommendedName>
        <fullName evidence="8">MAPEG family protein</fullName>
    </recommendedName>
</protein>
<keyword evidence="4 5" id="KW-0472">Membrane</keyword>
<keyword evidence="3 5" id="KW-1133">Transmembrane helix</keyword>
<feature type="transmembrane region" description="Helical" evidence="5">
    <location>
        <begin position="102"/>
        <end position="123"/>
    </location>
</feature>
<proteinExistence type="predicted"/>
<keyword evidence="2 5" id="KW-0812">Transmembrane</keyword>
<feature type="transmembrane region" description="Helical" evidence="5">
    <location>
        <begin position="74"/>
        <end position="90"/>
    </location>
</feature>
<dbReference type="GO" id="GO:0016020">
    <property type="term" value="C:membrane"/>
    <property type="evidence" value="ECO:0007669"/>
    <property type="project" value="UniProtKB-SubCell"/>
</dbReference>
<reference evidence="6 7" key="1">
    <citation type="submission" date="2019-03" db="EMBL/GenBank/DDBJ databases">
        <title>Genomic Encyclopedia of Type Strains, Phase IV (KMG-IV): sequencing the most valuable type-strain genomes for metagenomic binning, comparative biology and taxonomic classification.</title>
        <authorList>
            <person name="Goeker M."/>
        </authorList>
    </citation>
    <scope>NUCLEOTIDE SEQUENCE [LARGE SCALE GENOMIC DNA]</scope>
    <source>
        <strain evidence="6 7">DSM 25488</strain>
    </source>
</reference>
<comment type="caution">
    <text evidence="6">The sequence shown here is derived from an EMBL/GenBank/DDBJ whole genome shotgun (WGS) entry which is preliminary data.</text>
</comment>
<comment type="subcellular location">
    <subcellularLocation>
        <location evidence="1">Membrane</location>
    </subcellularLocation>
</comment>
<dbReference type="OrthoDB" id="8537976at2"/>
<evidence type="ECO:0000313" key="6">
    <source>
        <dbReference type="EMBL" id="TDR23157.1"/>
    </source>
</evidence>
<dbReference type="PANTHER" id="PTHR35814">
    <property type="match status" value="1"/>
</dbReference>
<feature type="transmembrane region" description="Helical" evidence="5">
    <location>
        <begin position="52"/>
        <end position="68"/>
    </location>
</feature>
<dbReference type="EMBL" id="SNZB01000001">
    <property type="protein sequence ID" value="TDR23157.1"/>
    <property type="molecule type" value="Genomic_DNA"/>
</dbReference>
<dbReference type="RefSeq" id="WP_099018184.1">
    <property type="nucleotide sequence ID" value="NZ_NIHB01000001.1"/>
</dbReference>
<evidence type="ECO:0000313" key="7">
    <source>
        <dbReference type="Proteomes" id="UP000295724"/>
    </source>
</evidence>